<gene>
    <name evidence="1" type="ORF">ALC53_03737</name>
</gene>
<dbReference type="STRING" id="520822.A0A151I5R9"/>
<accession>A0A151I5R9</accession>
<evidence type="ECO:0008006" key="3">
    <source>
        <dbReference type="Google" id="ProtNLM"/>
    </source>
</evidence>
<name>A0A151I5R9_9HYME</name>
<dbReference type="Proteomes" id="UP000078540">
    <property type="component" value="Unassembled WGS sequence"/>
</dbReference>
<dbReference type="AlphaFoldDB" id="A0A151I5R9"/>
<reference evidence="1 2" key="1">
    <citation type="submission" date="2015-09" db="EMBL/GenBank/DDBJ databases">
        <title>Atta colombica WGS genome.</title>
        <authorList>
            <person name="Nygaard S."/>
            <person name="Hu H."/>
            <person name="Boomsma J."/>
            <person name="Zhang G."/>
        </authorList>
    </citation>
    <scope>NUCLEOTIDE SEQUENCE [LARGE SCALE GENOMIC DNA]</scope>
    <source>
        <strain evidence="1">Treedump-2</strain>
        <tissue evidence="1">Whole body</tissue>
    </source>
</reference>
<protein>
    <recommendedName>
        <fullName evidence="3">Endonuclease/exonuclease/phosphatase domain-containing protein</fullName>
    </recommendedName>
</protein>
<evidence type="ECO:0000313" key="1">
    <source>
        <dbReference type="EMBL" id="KYM86936.1"/>
    </source>
</evidence>
<dbReference type="InterPro" id="IPR036691">
    <property type="entry name" value="Endo/exonu/phosph_ase_sf"/>
</dbReference>
<dbReference type="Gene3D" id="3.60.10.10">
    <property type="entry name" value="Endonuclease/exonuclease/phosphatase"/>
    <property type="match status" value="1"/>
</dbReference>
<dbReference type="OrthoDB" id="7701337at2759"/>
<organism evidence="1 2">
    <name type="scientific">Atta colombica</name>
    <dbReference type="NCBI Taxonomy" id="520822"/>
    <lineage>
        <taxon>Eukaryota</taxon>
        <taxon>Metazoa</taxon>
        <taxon>Ecdysozoa</taxon>
        <taxon>Arthropoda</taxon>
        <taxon>Hexapoda</taxon>
        <taxon>Insecta</taxon>
        <taxon>Pterygota</taxon>
        <taxon>Neoptera</taxon>
        <taxon>Endopterygota</taxon>
        <taxon>Hymenoptera</taxon>
        <taxon>Apocrita</taxon>
        <taxon>Aculeata</taxon>
        <taxon>Formicoidea</taxon>
        <taxon>Formicidae</taxon>
        <taxon>Myrmicinae</taxon>
        <taxon>Atta</taxon>
    </lineage>
</organism>
<sequence length="169" mass="19821">MIAQNRNIMLLTIQISIAMYQLKHDEILLKTVNWTNFRYKKGSKSLKVSKKRRAIRGMIRRIRRELMERDEEEKEIKGIMIGRIRCGKNSWRIMGIYRDGGDTGGFKDWMEEKGKMKTIEGGNFNARTGIEKGWFEGEECEEEKQGRNSKNKKINGEGRKLLEFISDRG</sequence>
<dbReference type="EMBL" id="KQ976437">
    <property type="protein sequence ID" value="KYM86936.1"/>
    <property type="molecule type" value="Genomic_DNA"/>
</dbReference>
<evidence type="ECO:0000313" key="2">
    <source>
        <dbReference type="Proteomes" id="UP000078540"/>
    </source>
</evidence>
<dbReference type="KEGG" id="acoc:108684722"/>
<keyword evidence="2" id="KW-1185">Reference proteome</keyword>
<proteinExistence type="predicted"/>